<keyword evidence="4" id="KW-1185">Reference proteome</keyword>
<gene>
    <name evidence="3" type="ORF">ACFOUP_10305</name>
</gene>
<dbReference type="CDD" id="cd00093">
    <property type="entry name" value="HTH_XRE"/>
    <property type="match status" value="1"/>
</dbReference>
<feature type="domain" description="HTH cro/C1-type" evidence="2">
    <location>
        <begin position="7"/>
        <end position="61"/>
    </location>
</feature>
<dbReference type="SUPFAM" id="SSF47413">
    <property type="entry name" value="lambda repressor-like DNA-binding domains"/>
    <property type="match status" value="1"/>
</dbReference>
<organism evidence="3 4">
    <name type="scientific">Belliella kenyensis</name>
    <dbReference type="NCBI Taxonomy" id="1472724"/>
    <lineage>
        <taxon>Bacteria</taxon>
        <taxon>Pseudomonadati</taxon>
        <taxon>Bacteroidota</taxon>
        <taxon>Cytophagia</taxon>
        <taxon>Cytophagales</taxon>
        <taxon>Cyclobacteriaceae</taxon>
        <taxon>Belliella</taxon>
    </lineage>
</organism>
<dbReference type="PROSITE" id="PS50943">
    <property type="entry name" value="HTH_CROC1"/>
    <property type="match status" value="1"/>
</dbReference>
<dbReference type="Gene3D" id="1.10.260.40">
    <property type="entry name" value="lambda repressor-like DNA-binding domains"/>
    <property type="match status" value="1"/>
</dbReference>
<dbReference type="Proteomes" id="UP001595766">
    <property type="component" value="Unassembled WGS sequence"/>
</dbReference>
<evidence type="ECO:0000259" key="2">
    <source>
        <dbReference type="PROSITE" id="PS50943"/>
    </source>
</evidence>
<dbReference type="Pfam" id="PF01381">
    <property type="entry name" value="HTH_3"/>
    <property type="match status" value="1"/>
</dbReference>
<dbReference type="EMBL" id="JBHSAV010000049">
    <property type="protein sequence ID" value="MFC3976769.1"/>
    <property type="molecule type" value="Genomic_DNA"/>
</dbReference>
<evidence type="ECO:0000313" key="4">
    <source>
        <dbReference type="Proteomes" id="UP001595766"/>
    </source>
</evidence>
<keyword evidence="1" id="KW-0238">DNA-binding</keyword>
<evidence type="ECO:0000313" key="3">
    <source>
        <dbReference type="EMBL" id="MFC3976769.1"/>
    </source>
</evidence>
<sequence>MAIAERIKELRIQKKMTQQELATKVGLTYMQIGKYETQKSNPSSEVLQRLAKALDTSTDYLMNGSQDKAASAQLTDKELIRQFKEVEQLDNEDKHLVKTFLDAFITKRHVQKLAH</sequence>
<proteinExistence type="predicted"/>
<evidence type="ECO:0000256" key="1">
    <source>
        <dbReference type="ARBA" id="ARBA00023125"/>
    </source>
</evidence>
<reference evidence="4" key="1">
    <citation type="journal article" date="2019" name="Int. J. Syst. Evol. Microbiol.">
        <title>The Global Catalogue of Microorganisms (GCM) 10K type strain sequencing project: providing services to taxonomists for standard genome sequencing and annotation.</title>
        <authorList>
            <consortium name="The Broad Institute Genomics Platform"/>
            <consortium name="The Broad Institute Genome Sequencing Center for Infectious Disease"/>
            <person name="Wu L."/>
            <person name="Ma J."/>
        </authorList>
    </citation>
    <scope>NUCLEOTIDE SEQUENCE [LARGE SCALE GENOMIC DNA]</scope>
    <source>
        <strain evidence="4">CECT 8551</strain>
    </source>
</reference>
<accession>A0ABV8EKD3</accession>
<dbReference type="InterPro" id="IPR001387">
    <property type="entry name" value="Cro/C1-type_HTH"/>
</dbReference>
<dbReference type="PANTHER" id="PTHR46558">
    <property type="entry name" value="TRACRIPTIONAL REGULATORY PROTEIN-RELATED-RELATED"/>
    <property type="match status" value="1"/>
</dbReference>
<dbReference type="InterPro" id="IPR049639">
    <property type="entry name" value="RstR"/>
</dbReference>
<dbReference type="PANTHER" id="PTHR46558:SF11">
    <property type="entry name" value="HTH-TYPE TRANSCRIPTIONAL REGULATOR XRE"/>
    <property type="match status" value="1"/>
</dbReference>
<protein>
    <submittedName>
        <fullName evidence="3">Helix-turn-helix domain-containing protein</fullName>
    </submittedName>
</protein>
<dbReference type="NCBIfam" id="NF041951">
    <property type="entry name" value="phage_RstR"/>
    <property type="match status" value="1"/>
</dbReference>
<comment type="caution">
    <text evidence="3">The sequence shown here is derived from an EMBL/GenBank/DDBJ whole genome shotgun (WGS) entry which is preliminary data.</text>
</comment>
<dbReference type="InterPro" id="IPR010982">
    <property type="entry name" value="Lambda_DNA-bd_dom_sf"/>
</dbReference>
<dbReference type="SMART" id="SM00530">
    <property type="entry name" value="HTH_XRE"/>
    <property type="match status" value="1"/>
</dbReference>
<name>A0ABV8EKD3_9BACT</name>
<dbReference type="RefSeq" id="WP_241297664.1">
    <property type="nucleotide sequence ID" value="NZ_JAKZGR010000031.1"/>
</dbReference>